<evidence type="ECO:0000259" key="3">
    <source>
        <dbReference type="Pfam" id="PF01656"/>
    </source>
</evidence>
<proteinExistence type="predicted"/>
<gene>
    <name evidence="4" type="ORF">JQS30_03495</name>
</gene>
<dbReference type="AlphaFoldDB" id="A0A895XJR5"/>
<dbReference type="InterPro" id="IPR050625">
    <property type="entry name" value="ParA/MinD_ATPase"/>
</dbReference>
<dbReference type="Pfam" id="PF01656">
    <property type="entry name" value="CbiA"/>
    <property type="match status" value="1"/>
</dbReference>
<keyword evidence="1" id="KW-0547">Nucleotide-binding</keyword>
<dbReference type="GO" id="GO:0051782">
    <property type="term" value="P:negative regulation of cell division"/>
    <property type="evidence" value="ECO:0007669"/>
    <property type="project" value="TreeGrafter"/>
</dbReference>
<evidence type="ECO:0000313" key="5">
    <source>
        <dbReference type="Proteomes" id="UP000662939"/>
    </source>
</evidence>
<dbReference type="EMBL" id="CP070496">
    <property type="protein sequence ID" value="QSB06001.1"/>
    <property type="molecule type" value="Genomic_DNA"/>
</dbReference>
<dbReference type="RefSeq" id="WP_213172012.1">
    <property type="nucleotide sequence ID" value="NZ_CP070496.1"/>
</dbReference>
<dbReference type="GO" id="GO:0005829">
    <property type="term" value="C:cytosol"/>
    <property type="evidence" value="ECO:0007669"/>
    <property type="project" value="TreeGrafter"/>
</dbReference>
<dbReference type="Proteomes" id="UP000662939">
    <property type="component" value="Chromosome"/>
</dbReference>
<evidence type="ECO:0000256" key="1">
    <source>
        <dbReference type="ARBA" id="ARBA00022741"/>
    </source>
</evidence>
<protein>
    <submittedName>
        <fullName evidence="4">ParA family protein</fullName>
    </submittedName>
</protein>
<dbReference type="GO" id="GO:0016887">
    <property type="term" value="F:ATP hydrolysis activity"/>
    <property type="evidence" value="ECO:0007669"/>
    <property type="project" value="TreeGrafter"/>
</dbReference>
<reference evidence="4" key="1">
    <citation type="submission" date="2021-02" db="EMBL/GenBank/DDBJ databases">
        <title>Natronoglycomyces albus gen. nov., sp. nov, a haloalkaliphilic actinobacterium from a soda solonchak soil.</title>
        <authorList>
            <person name="Sorokin D.Y."/>
            <person name="Khijniak T.V."/>
            <person name="Zakharycheva A.P."/>
            <person name="Boueva O.V."/>
            <person name="Ariskina E.V."/>
            <person name="Hahnke R.L."/>
            <person name="Bunk B."/>
            <person name="Sproer C."/>
            <person name="Schumann P."/>
            <person name="Evtushenko L.I."/>
            <person name="Kublanov I.V."/>
        </authorList>
    </citation>
    <scope>NUCLEOTIDE SEQUENCE</scope>
    <source>
        <strain evidence="4">DSM 106290</strain>
    </source>
</reference>
<dbReference type="KEGG" id="nav:JQS30_03495"/>
<accession>A0A895XJR5</accession>
<dbReference type="GO" id="GO:0005524">
    <property type="term" value="F:ATP binding"/>
    <property type="evidence" value="ECO:0007669"/>
    <property type="project" value="UniProtKB-KW"/>
</dbReference>
<sequence>MLVFSTSDKGGTGRSVTSANVAYRAALQGNNVCYVDFDFGSPTAGAVFSIDHLLHGTESNGVHSYLQGRAAEPVRQAVWGASGRDVLRTRPDRAGELVLMPGDHSGGEFPGNQGVVDACMKLFLALEQEFDVSFIDLSAGRSHATEVAMAATASDTIRRRVKTRWLVFHRWTRQHVIAADSLVRGERGLLQTGVAHGHDERALEQCIKFVRTAVADPNSKEMAGLAPTQVSWLRQCDSDLHRLAKEYRVGRINLLDTVPLDPVLQWREQLLTDVDVHNRKIANHKTVDAFDRLAKSITDDEAWPRM</sequence>
<dbReference type="GO" id="GO:0009898">
    <property type="term" value="C:cytoplasmic side of plasma membrane"/>
    <property type="evidence" value="ECO:0007669"/>
    <property type="project" value="TreeGrafter"/>
</dbReference>
<dbReference type="SUPFAM" id="SSF52540">
    <property type="entry name" value="P-loop containing nucleoside triphosphate hydrolases"/>
    <property type="match status" value="1"/>
</dbReference>
<keyword evidence="2" id="KW-0067">ATP-binding</keyword>
<name>A0A895XJR5_9ACTN</name>
<dbReference type="NCBIfam" id="NF040564">
    <property type="entry name" value="SCO2523_fam"/>
    <property type="match status" value="1"/>
</dbReference>
<dbReference type="PANTHER" id="PTHR43384">
    <property type="entry name" value="SEPTUM SITE-DETERMINING PROTEIN MIND HOMOLOG, CHLOROPLASTIC-RELATED"/>
    <property type="match status" value="1"/>
</dbReference>
<evidence type="ECO:0000313" key="4">
    <source>
        <dbReference type="EMBL" id="QSB06001.1"/>
    </source>
</evidence>
<evidence type="ECO:0000256" key="2">
    <source>
        <dbReference type="ARBA" id="ARBA00022840"/>
    </source>
</evidence>
<feature type="domain" description="CobQ/CobB/MinD/ParA nucleotide binding" evidence="3">
    <location>
        <begin position="6"/>
        <end position="260"/>
    </location>
</feature>
<dbReference type="Gene3D" id="3.40.50.300">
    <property type="entry name" value="P-loop containing nucleotide triphosphate hydrolases"/>
    <property type="match status" value="1"/>
</dbReference>
<organism evidence="4 5">
    <name type="scientific">Natronoglycomyces albus</name>
    <dbReference type="NCBI Taxonomy" id="2811108"/>
    <lineage>
        <taxon>Bacteria</taxon>
        <taxon>Bacillati</taxon>
        <taxon>Actinomycetota</taxon>
        <taxon>Actinomycetes</taxon>
        <taxon>Glycomycetales</taxon>
        <taxon>Glycomycetaceae</taxon>
        <taxon>Natronoglycomyces</taxon>
    </lineage>
</organism>
<keyword evidence="5" id="KW-1185">Reference proteome</keyword>
<dbReference type="InterPro" id="IPR002586">
    <property type="entry name" value="CobQ/CobB/MinD/ParA_Nub-bd_dom"/>
</dbReference>
<dbReference type="InterPro" id="IPR027417">
    <property type="entry name" value="P-loop_NTPase"/>
</dbReference>
<dbReference type="PANTHER" id="PTHR43384:SF6">
    <property type="entry name" value="SEPTUM SITE-DETERMINING PROTEIN MIND HOMOLOG, CHLOROPLASTIC"/>
    <property type="match status" value="1"/>
</dbReference>